<feature type="transmembrane region" description="Helical" evidence="7">
    <location>
        <begin position="388"/>
        <end position="413"/>
    </location>
</feature>
<keyword evidence="3 7" id="KW-0812">Transmembrane</keyword>
<keyword evidence="4 7" id="KW-1133">Transmembrane helix</keyword>
<dbReference type="RefSeq" id="WP_262581014.1">
    <property type="nucleotide sequence ID" value="NZ_JAOQJV010000003.1"/>
</dbReference>
<proteinExistence type="inferred from homology"/>
<evidence type="ECO:0000313" key="10">
    <source>
        <dbReference type="EMBL" id="MCU6699370.1"/>
    </source>
</evidence>
<evidence type="ECO:0000256" key="7">
    <source>
        <dbReference type="SAM" id="Phobius"/>
    </source>
</evidence>
<evidence type="ECO:0000256" key="4">
    <source>
        <dbReference type="ARBA" id="ARBA00022989"/>
    </source>
</evidence>
<name>A0ABT2S528_9FIRM</name>
<gene>
    <name evidence="10" type="ORF">OCV65_03835</name>
</gene>
<evidence type="ECO:0000256" key="2">
    <source>
        <dbReference type="ARBA" id="ARBA00022475"/>
    </source>
</evidence>
<keyword evidence="2" id="KW-1003">Cell membrane</keyword>
<organism evidence="10 11">
    <name type="scientific">Dorea ammoniilytica</name>
    <dbReference type="NCBI Taxonomy" id="2981788"/>
    <lineage>
        <taxon>Bacteria</taxon>
        <taxon>Bacillati</taxon>
        <taxon>Bacillota</taxon>
        <taxon>Clostridia</taxon>
        <taxon>Lachnospirales</taxon>
        <taxon>Lachnospiraceae</taxon>
        <taxon>Dorea</taxon>
    </lineage>
</organism>
<evidence type="ECO:0000313" key="11">
    <source>
        <dbReference type="Proteomes" id="UP001207605"/>
    </source>
</evidence>
<reference evidence="10 11" key="1">
    <citation type="journal article" date="2021" name="ISME Commun">
        <title>Automated analysis of genomic sequences facilitates high-throughput and comprehensive description of bacteria.</title>
        <authorList>
            <person name="Hitch T.C.A."/>
        </authorList>
    </citation>
    <scope>NUCLEOTIDE SEQUENCE [LARGE SCALE GENOMIC DNA]</scope>
    <source>
        <strain evidence="10 11">Sanger_02</strain>
    </source>
</reference>
<evidence type="ECO:0000256" key="1">
    <source>
        <dbReference type="ARBA" id="ARBA00004651"/>
    </source>
</evidence>
<evidence type="ECO:0000256" key="5">
    <source>
        <dbReference type="ARBA" id="ARBA00023136"/>
    </source>
</evidence>
<dbReference type="EMBL" id="JAOQJV010000003">
    <property type="protein sequence ID" value="MCU6699370.1"/>
    <property type="molecule type" value="Genomic_DNA"/>
</dbReference>
<protein>
    <submittedName>
        <fullName evidence="10">ABC transporter permease</fullName>
    </submittedName>
</protein>
<evidence type="ECO:0000259" key="8">
    <source>
        <dbReference type="Pfam" id="PF02687"/>
    </source>
</evidence>
<feature type="domain" description="MacB-like periplasmic core" evidence="9">
    <location>
        <begin position="21"/>
        <end position="145"/>
    </location>
</feature>
<evidence type="ECO:0000256" key="3">
    <source>
        <dbReference type="ARBA" id="ARBA00022692"/>
    </source>
</evidence>
<dbReference type="Pfam" id="PF02687">
    <property type="entry name" value="FtsX"/>
    <property type="match status" value="1"/>
</dbReference>
<comment type="subcellular location">
    <subcellularLocation>
        <location evidence="1">Cell membrane</location>
        <topology evidence="1">Multi-pass membrane protein</topology>
    </subcellularLocation>
</comment>
<evidence type="ECO:0000256" key="6">
    <source>
        <dbReference type="ARBA" id="ARBA00038076"/>
    </source>
</evidence>
<dbReference type="InterPro" id="IPR050250">
    <property type="entry name" value="Macrolide_Exporter_MacB"/>
</dbReference>
<keyword evidence="5 7" id="KW-0472">Membrane</keyword>
<evidence type="ECO:0000259" key="9">
    <source>
        <dbReference type="Pfam" id="PF12704"/>
    </source>
</evidence>
<dbReference type="InterPro" id="IPR025857">
    <property type="entry name" value="MacB_PCD"/>
</dbReference>
<accession>A0ABT2S528</accession>
<dbReference type="PANTHER" id="PTHR30572">
    <property type="entry name" value="MEMBRANE COMPONENT OF TRANSPORTER-RELATED"/>
    <property type="match status" value="1"/>
</dbReference>
<comment type="caution">
    <text evidence="10">The sequence shown here is derived from an EMBL/GenBank/DDBJ whole genome shotgun (WGS) entry which is preliminary data.</text>
</comment>
<feature type="transmembrane region" description="Helical" evidence="7">
    <location>
        <begin position="336"/>
        <end position="357"/>
    </location>
</feature>
<feature type="domain" description="ABC3 transporter permease C-terminal" evidence="8">
    <location>
        <begin position="344"/>
        <end position="465"/>
    </location>
</feature>
<dbReference type="InterPro" id="IPR003838">
    <property type="entry name" value="ABC3_permease_C"/>
</dbReference>
<keyword evidence="11" id="KW-1185">Reference proteome</keyword>
<sequence>MNWMDLLRMSINNLKRRKLRTFLTVLGVMIGTTSIVVMISLGLGLQQAMLQEIEDAGGMNTINVTGIASGESMFYSGDSSDEASEKRLNDSAVAELAKLDHVTSVSPEYDMSVLLLKGGYEGWAELVAMKPEDLKALKLDLKEGGRLPKSNSGNLELIYGNGVITNFTDKSGTNSYYETGELADIDLEKDSVFLVLDQDGYYAAQNTQAFGTTDGSADSGSSDGSQTQKAVQKHAVRACGVIAGDPENYKTGYQNIYCDLDTLKQVLKKEFNGRAIPGQPTTKNGKPYKDFCYSSAKVKVDDQDKLDEVVSGIRSMGYNASTNAEYMESAKKQMGMIQAVLGGIGAVSLLVAAIGIANTMMMSIYERTKEIGIIKVLGCSLKNIREMFLIEAASIGLIGGVAGMVLSYILSAIINFLTGHGAAMGIEGNLSYIPIWLVLVAIAFATLIGTLAGFFPALRAMKLSPLAAIKTE</sequence>
<dbReference type="Proteomes" id="UP001207605">
    <property type="component" value="Unassembled WGS sequence"/>
</dbReference>
<feature type="transmembrane region" description="Helical" evidence="7">
    <location>
        <begin position="433"/>
        <end position="455"/>
    </location>
</feature>
<dbReference type="PANTHER" id="PTHR30572:SF4">
    <property type="entry name" value="ABC TRANSPORTER PERMEASE YTRF"/>
    <property type="match status" value="1"/>
</dbReference>
<feature type="transmembrane region" description="Helical" evidence="7">
    <location>
        <begin position="21"/>
        <end position="45"/>
    </location>
</feature>
<comment type="similarity">
    <text evidence="6">Belongs to the ABC-4 integral membrane protein family.</text>
</comment>
<dbReference type="Pfam" id="PF12704">
    <property type="entry name" value="MacB_PCD"/>
    <property type="match status" value="1"/>
</dbReference>